<proteinExistence type="predicted"/>
<name>A0A7I0IT92_9LEPT</name>
<feature type="transmembrane region" description="Helical" evidence="1">
    <location>
        <begin position="12"/>
        <end position="30"/>
    </location>
</feature>
<evidence type="ECO:0000313" key="2">
    <source>
        <dbReference type="EMBL" id="TGL08359.1"/>
    </source>
</evidence>
<organism evidence="2 3">
    <name type="scientific">Leptospira bouyouniensis</name>
    <dbReference type="NCBI Taxonomy" id="2484911"/>
    <lineage>
        <taxon>Bacteria</taxon>
        <taxon>Pseudomonadati</taxon>
        <taxon>Spirochaetota</taxon>
        <taxon>Spirochaetia</taxon>
        <taxon>Leptospirales</taxon>
        <taxon>Leptospiraceae</taxon>
        <taxon>Leptospira</taxon>
    </lineage>
</organism>
<protein>
    <submittedName>
        <fullName evidence="2">Uncharacterized protein</fullName>
    </submittedName>
</protein>
<sequence>MNKLYLPRRITYYLLISFLYLFSSVTALLAKETDNIHEKPQLVDPDNHRIYFRYVLGAARGQIPEKNMELTDGILFSQSQIYQIAPLPNGNLELGQFEFEYRFKDRYRIFAENRTIRDAGEYKDILNFKEYQKRAGVGYFHPIFKVFSIGISIRDANIKQDFRSDYLNLYKFDNSLIFSTPNVQSQLRTKGWVPGIHLEFRPLRWFEIHLSRLYYHMGGDVSRSAINFIPSTVGILYAPFFVQSDFLYSGVQDKFDVVFRYSSWFATKWGYTRDNINIKFNQYYMTTLDNQTSLLMSAIGRRNNTKLDFDSINFTIEFSKSFGEDLF</sequence>
<evidence type="ECO:0000256" key="1">
    <source>
        <dbReference type="SAM" id="Phobius"/>
    </source>
</evidence>
<comment type="caution">
    <text evidence="2">The sequence shown here is derived from an EMBL/GenBank/DDBJ whole genome shotgun (WGS) entry which is preliminary data.</text>
</comment>
<dbReference type="RefSeq" id="WP_135770252.1">
    <property type="nucleotide sequence ID" value="NZ_RQFT01000003.1"/>
</dbReference>
<dbReference type="EMBL" id="RQFT01000003">
    <property type="protein sequence ID" value="TGL08359.1"/>
    <property type="molecule type" value="Genomic_DNA"/>
</dbReference>
<dbReference type="Proteomes" id="UP000297641">
    <property type="component" value="Unassembled WGS sequence"/>
</dbReference>
<dbReference type="AlphaFoldDB" id="A0A7I0IT92"/>
<evidence type="ECO:0000313" key="3">
    <source>
        <dbReference type="Proteomes" id="UP000297641"/>
    </source>
</evidence>
<accession>A0A7I0IT92</accession>
<reference evidence="2 3" key="1">
    <citation type="journal article" date="2019" name="PLoS Negl. Trop. Dis.">
        <title>Revisiting the worldwide diversity of Leptospira species in the environment.</title>
        <authorList>
            <person name="Vincent A.T."/>
            <person name="Schiettekatte O."/>
            <person name="Bourhy P."/>
            <person name="Veyrier F.J."/>
            <person name="Picardeau M."/>
        </authorList>
    </citation>
    <scope>NUCLEOTIDE SEQUENCE [LARGE SCALE GENOMIC DNA]</scope>
    <source>
        <strain evidence="2 3">201800273</strain>
    </source>
</reference>
<keyword evidence="1" id="KW-0472">Membrane</keyword>
<keyword evidence="1" id="KW-0812">Transmembrane</keyword>
<keyword evidence="1" id="KW-1133">Transmembrane helix</keyword>
<gene>
    <name evidence="2" type="ORF">EHQ43_04750</name>
</gene>